<sequence>MQSALLVIDVQNGIFAHNPPPYADETLDNINQLIGNARDSSTPIVFIQHEIPGVLLPDTDPWQLAAKLNLSHEDQRLRKQTADSFQNTTLKQRLDEYGVQHLIICGYASDFCIDRTAFAAASQGYRVSLISDAHTTHSKPHAEAATLIAHHNFTLSKHPLIEALTTQDHLQQSKQPAITC</sequence>
<evidence type="ECO:0000256" key="1">
    <source>
        <dbReference type="ARBA" id="ARBA00022801"/>
    </source>
</evidence>
<dbReference type="PANTHER" id="PTHR43540:SF14">
    <property type="entry name" value="ISOCHORISMATASE"/>
    <property type="match status" value="1"/>
</dbReference>
<dbReference type="GO" id="GO:0016787">
    <property type="term" value="F:hydrolase activity"/>
    <property type="evidence" value="ECO:0007669"/>
    <property type="project" value="UniProtKB-KW"/>
</dbReference>
<keyword evidence="4" id="KW-1185">Reference proteome</keyword>
<evidence type="ECO:0000313" key="4">
    <source>
        <dbReference type="Proteomes" id="UP000185766"/>
    </source>
</evidence>
<protein>
    <submittedName>
        <fullName evidence="3">Nicotinamidase-related amidase</fullName>
    </submittedName>
</protein>
<dbReference type="InterPro" id="IPR000868">
    <property type="entry name" value="Isochorismatase-like_dom"/>
</dbReference>
<gene>
    <name evidence="3" type="ORF">SAMN05216214_10926</name>
</gene>
<reference evidence="3 4" key="1">
    <citation type="submission" date="2016-10" db="EMBL/GenBank/DDBJ databases">
        <authorList>
            <person name="de Groot N.N."/>
        </authorList>
    </citation>
    <scope>NUCLEOTIDE SEQUENCE [LARGE SCALE GENOMIC DNA]</scope>
    <source>
        <strain evidence="3 4">JCM 19513</strain>
    </source>
</reference>
<evidence type="ECO:0000259" key="2">
    <source>
        <dbReference type="Pfam" id="PF00857"/>
    </source>
</evidence>
<organism evidence="3 4">
    <name type="scientific">Atopomonas hussainii</name>
    <dbReference type="NCBI Taxonomy" id="1429083"/>
    <lineage>
        <taxon>Bacteria</taxon>
        <taxon>Pseudomonadati</taxon>
        <taxon>Pseudomonadota</taxon>
        <taxon>Gammaproteobacteria</taxon>
        <taxon>Pseudomonadales</taxon>
        <taxon>Pseudomonadaceae</taxon>
        <taxon>Atopomonas</taxon>
    </lineage>
</organism>
<dbReference type="Pfam" id="PF00857">
    <property type="entry name" value="Isochorismatase"/>
    <property type="match status" value="1"/>
</dbReference>
<dbReference type="EMBL" id="FOAS01000009">
    <property type="protein sequence ID" value="SEL18565.1"/>
    <property type="molecule type" value="Genomic_DNA"/>
</dbReference>
<dbReference type="SUPFAM" id="SSF52499">
    <property type="entry name" value="Isochorismatase-like hydrolases"/>
    <property type="match status" value="1"/>
</dbReference>
<name>A0A1H7N6M6_9GAMM</name>
<dbReference type="Proteomes" id="UP000185766">
    <property type="component" value="Unassembled WGS sequence"/>
</dbReference>
<dbReference type="AlphaFoldDB" id="A0A1H7N6M6"/>
<keyword evidence="1" id="KW-0378">Hydrolase</keyword>
<accession>A0A1H7N6M6</accession>
<dbReference type="Gene3D" id="3.40.50.850">
    <property type="entry name" value="Isochorismatase-like"/>
    <property type="match status" value="1"/>
</dbReference>
<dbReference type="PANTHER" id="PTHR43540">
    <property type="entry name" value="PEROXYUREIDOACRYLATE/UREIDOACRYLATE AMIDOHYDROLASE-RELATED"/>
    <property type="match status" value="1"/>
</dbReference>
<dbReference type="InterPro" id="IPR036380">
    <property type="entry name" value="Isochorismatase-like_sf"/>
</dbReference>
<dbReference type="STRING" id="1429083.GCA_001885685_02972"/>
<feature type="domain" description="Isochorismatase-like" evidence="2">
    <location>
        <begin position="3"/>
        <end position="146"/>
    </location>
</feature>
<proteinExistence type="predicted"/>
<dbReference type="InterPro" id="IPR050272">
    <property type="entry name" value="Isochorismatase-like_hydrls"/>
</dbReference>
<evidence type="ECO:0000313" key="3">
    <source>
        <dbReference type="EMBL" id="SEL18565.1"/>
    </source>
</evidence>
<dbReference type="RefSeq" id="WP_074867841.1">
    <property type="nucleotide sequence ID" value="NZ_FOAS01000009.1"/>
</dbReference>